<accession>A0A931H3D4</accession>
<keyword evidence="3" id="KW-1185">Reference proteome</keyword>
<organism evidence="2 3">
    <name type="scientific">Caenimonas aquaedulcis</name>
    <dbReference type="NCBI Taxonomy" id="2793270"/>
    <lineage>
        <taxon>Bacteria</taxon>
        <taxon>Pseudomonadati</taxon>
        <taxon>Pseudomonadota</taxon>
        <taxon>Betaproteobacteria</taxon>
        <taxon>Burkholderiales</taxon>
        <taxon>Comamonadaceae</taxon>
        <taxon>Caenimonas</taxon>
    </lineage>
</organism>
<name>A0A931H3D4_9BURK</name>
<dbReference type="EMBL" id="JADWYS010000001">
    <property type="protein sequence ID" value="MBG9387758.1"/>
    <property type="molecule type" value="Genomic_DNA"/>
</dbReference>
<dbReference type="RefSeq" id="WP_196985656.1">
    <property type="nucleotide sequence ID" value="NZ_JADWYS010000001.1"/>
</dbReference>
<dbReference type="Proteomes" id="UP000651050">
    <property type="component" value="Unassembled WGS sequence"/>
</dbReference>
<feature type="transmembrane region" description="Helical" evidence="1">
    <location>
        <begin position="42"/>
        <end position="59"/>
    </location>
</feature>
<evidence type="ECO:0000313" key="2">
    <source>
        <dbReference type="EMBL" id="MBG9387758.1"/>
    </source>
</evidence>
<reference evidence="2" key="1">
    <citation type="submission" date="2020-11" db="EMBL/GenBank/DDBJ databases">
        <title>Bacterial whole genome sequence for Caenimonas sp. DR4.4.</title>
        <authorList>
            <person name="Le V."/>
            <person name="Ko S.-R."/>
            <person name="Ahn C.-Y."/>
            <person name="Oh H.-M."/>
        </authorList>
    </citation>
    <scope>NUCLEOTIDE SEQUENCE</scope>
    <source>
        <strain evidence="2">DR4.4</strain>
    </source>
</reference>
<gene>
    <name evidence="2" type="ORF">I5803_06995</name>
</gene>
<proteinExistence type="predicted"/>
<keyword evidence="1" id="KW-1133">Transmembrane helix</keyword>
<sequence>MKYVDSPRRQIVMGVLLSLAAIGAVIRYSAPNPSLARDIGTLMLVLWLPAIGNLVAFAVRRMPWRAARVVAFEEAAAFEANLVARLESAAGQAERIASLPAGLALCTLVVGQEGFTARAATPWAQLLSSGAGSRDVQLQLLRPAHALPRLPVGTRFQCMVGNAVVASGSVQRLAEAD</sequence>
<comment type="caution">
    <text evidence="2">The sequence shown here is derived from an EMBL/GenBank/DDBJ whole genome shotgun (WGS) entry which is preliminary data.</text>
</comment>
<keyword evidence="1" id="KW-0472">Membrane</keyword>
<feature type="transmembrane region" description="Helical" evidence="1">
    <location>
        <begin position="12"/>
        <end position="30"/>
    </location>
</feature>
<dbReference type="AlphaFoldDB" id="A0A931H3D4"/>
<evidence type="ECO:0000256" key="1">
    <source>
        <dbReference type="SAM" id="Phobius"/>
    </source>
</evidence>
<evidence type="ECO:0000313" key="3">
    <source>
        <dbReference type="Proteomes" id="UP000651050"/>
    </source>
</evidence>
<keyword evidence="1" id="KW-0812">Transmembrane</keyword>
<protein>
    <submittedName>
        <fullName evidence="2">Uncharacterized protein</fullName>
    </submittedName>
</protein>